<name>A0A0K2AS76_STRA7</name>
<dbReference type="Proteomes" id="UP000061018">
    <property type="component" value="Chromosome"/>
</dbReference>
<accession>A0A0K2AS76</accession>
<proteinExistence type="predicted"/>
<gene>
    <name evidence="2" type="ORF">SAM23877_2727</name>
</gene>
<protein>
    <submittedName>
        <fullName evidence="2">Uncharacterized protein</fullName>
    </submittedName>
</protein>
<dbReference type="STRING" id="1889.SAM40697_2503"/>
<reference evidence="3" key="1">
    <citation type="journal article" date="2015" name="J. Biotechnol.">
        <title>Complete genome sequence of Streptomyces ambofaciens ATCC 23877, the spiramycin producer.</title>
        <authorList>
            <person name="Thibessard A."/>
            <person name="Haas D."/>
            <person name="Gerbaud C."/>
            <person name="Aigle B."/>
            <person name="Lautru S."/>
            <person name="Pernodet J.L."/>
            <person name="Leblond P."/>
        </authorList>
    </citation>
    <scope>NUCLEOTIDE SEQUENCE [LARGE SCALE GENOMIC DNA]</scope>
    <source>
        <strain evidence="3">ATCC 23877 / 3486 / DSM 40053 / JCM 4204 / NBRC 12836 / NRRL B-2516</strain>
    </source>
</reference>
<dbReference type="KEGG" id="samb:SAM23877_2727"/>
<evidence type="ECO:0000256" key="1">
    <source>
        <dbReference type="SAM" id="MobiDB-lite"/>
    </source>
</evidence>
<evidence type="ECO:0000313" key="3">
    <source>
        <dbReference type="Proteomes" id="UP000061018"/>
    </source>
</evidence>
<evidence type="ECO:0000313" key="2">
    <source>
        <dbReference type="EMBL" id="AKZ55776.1"/>
    </source>
</evidence>
<dbReference type="Gene3D" id="3.40.50.720">
    <property type="entry name" value="NAD(P)-binding Rossmann-like Domain"/>
    <property type="match status" value="2"/>
</dbReference>
<dbReference type="EMBL" id="CP012382">
    <property type="protein sequence ID" value="AKZ55776.1"/>
    <property type="molecule type" value="Genomic_DNA"/>
</dbReference>
<feature type="region of interest" description="Disordered" evidence="1">
    <location>
        <begin position="44"/>
        <end position="65"/>
    </location>
</feature>
<organism evidence="2 3">
    <name type="scientific">Streptomyces ambofaciens (strain ATCC 23877 / 3486 / DSM 40053 / JCM 4204 / NBRC 12836 / NRRL B-2516)</name>
    <dbReference type="NCBI Taxonomy" id="278992"/>
    <lineage>
        <taxon>Bacteria</taxon>
        <taxon>Bacillati</taxon>
        <taxon>Actinomycetota</taxon>
        <taxon>Actinomycetes</taxon>
        <taxon>Kitasatosporales</taxon>
        <taxon>Streptomycetaceae</taxon>
        <taxon>Streptomyces</taxon>
    </lineage>
</organism>
<dbReference type="AlphaFoldDB" id="A0A0K2AS76"/>
<sequence length="65" mass="6942">MRTAPRLLATPHLGYVSQTNYATYYGQAVEAIQAYLAGSPVRRLPAPRASDAQTAPARPDGAGRQ</sequence>